<dbReference type="InterPro" id="IPR018957">
    <property type="entry name" value="Znf_C3HC4_RING-type"/>
</dbReference>
<evidence type="ECO:0000256" key="1">
    <source>
        <dbReference type="ARBA" id="ARBA00022723"/>
    </source>
</evidence>
<sequence length="175" mass="19333">MSWFENRGTDRDQQAGTRAEADAESGTGLLPSGPLITAESRLMLSPVPALQAKSQDSGPASPKTGASANTITLYPVEPVPSHLLCAICTLPYENPVHFLPCCHVFCLECIQLWIGMNFGDDLLQNELRRAYPAESDREFLNNPSTIDQDGLLSMHPHQQQFMFELARMGDSRQRS</sequence>
<keyword evidence="3" id="KW-0862">Zinc</keyword>
<comment type="caution">
    <text evidence="7">The sequence shown here is derived from an EMBL/GenBank/DDBJ whole genome shotgun (WGS) entry which is preliminary data.</text>
</comment>
<evidence type="ECO:0000313" key="7">
    <source>
        <dbReference type="EMBL" id="KAF9553036.1"/>
    </source>
</evidence>
<protein>
    <recommendedName>
        <fullName evidence="6">RING-type domain-containing protein</fullName>
    </recommendedName>
</protein>
<dbReference type="CDD" id="cd16449">
    <property type="entry name" value="RING-HC"/>
    <property type="match status" value="1"/>
</dbReference>
<dbReference type="AlphaFoldDB" id="A0A9P6FJM8"/>
<gene>
    <name evidence="7" type="ORF">BGW38_009424</name>
</gene>
<reference evidence="7" key="1">
    <citation type="journal article" date="2020" name="Fungal Divers.">
        <title>Resolving the Mortierellaceae phylogeny through synthesis of multi-gene phylogenetics and phylogenomics.</title>
        <authorList>
            <person name="Vandepol N."/>
            <person name="Liber J."/>
            <person name="Desiro A."/>
            <person name="Na H."/>
            <person name="Kennedy M."/>
            <person name="Barry K."/>
            <person name="Grigoriev I.V."/>
            <person name="Miller A.N."/>
            <person name="O'Donnell K."/>
            <person name="Stajich J.E."/>
            <person name="Bonito G."/>
        </authorList>
    </citation>
    <scope>NUCLEOTIDE SEQUENCE</scope>
    <source>
        <strain evidence="7">KOD1015</strain>
    </source>
</reference>
<evidence type="ECO:0000256" key="3">
    <source>
        <dbReference type="ARBA" id="ARBA00022833"/>
    </source>
</evidence>
<keyword evidence="2 4" id="KW-0863">Zinc-finger</keyword>
<evidence type="ECO:0000256" key="2">
    <source>
        <dbReference type="ARBA" id="ARBA00022771"/>
    </source>
</evidence>
<evidence type="ECO:0000256" key="4">
    <source>
        <dbReference type="PROSITE-ProRule" id="PRU00175"/>
    </source>
</evidence>
<keyword evidence="1" id="KW-0479">Metal-binding</keyword>
<dbReference type="InterPro" id="IPR013083">
    <property type="entry name" value="Znf_RING/FYVE/PHD"/>
</dbReference>
<dbReference type="GO" id="GO:0008270">
    <property type="term" value="F:zinc ion binding"/>
    <property type="evidence" value="ECO:0007669"/>
    <property type="project" value="UniProtKB-KW"/>
</dbReference>
<dbReference type="EMBL" id="JAABOA010006927">
    <property type="protein sequence ID" value="KAF9553036.1"/>
    <property type="molecule type" value="Genomic_DNA"/>
</dbReference>
<dbReference type="Proteomes" id="UP000780801">
    <property type="component" value="Unassembled WGS sequence"/>
</dbReference>
<dbReference type="InterPro" id="IPR001841">
    <property type="entry name" value="Znf_RING"/>
</dbReference>
<dbReference type="InterPro" id="IPR017907">
    <property type="entry name" value="Znf_RING_CS"/>
</dbReference>
<dbReference type="PROSITE" id="PS50089">
    <property type="entry name" value="ZF_RING_2"/>
    <property type="match status" value="1"/>
</dbReference>
<dbReference type="PROSITE" id="PS00518">
    <property type="entry name" value="ZF_RING_1"/>
    <property type="match status" value="1"/>
</dbReference>
<evidence type="ECO:0000313" key="8">
    <source>
        <dbReference type="Proteomes" id="UP000780801"/>
    </source>
</evidence>
<feature type="domain" description="RING-type" evidence="6">
    <location>
        <begin position="85"/>
        <end position="113"/>
    </location>
</feature>
<accession>A0A9P6FJM8</accession>
<name>A0A9P6FJM8_9FUNG</name>
<feature type="region of interest" description="Disordered" evidence="5">
    <location>
        <begin position="1"/>
        <end position="34"/>
    </location>
</feature>
<dbReference type="SUPFAM" id="SSF57850">
    <property type="entry name" value="RING/U-box"/>
    <property type="match status" value="1"/>
</dbReference>
<keyword evidence="8" id="KW-1185">Reference proteome</keyword>
<dbReference type="Gene3D" id="3.30.40.10">
    <property type="entry name" value="Zinc/RING finger domain, C3HC4 (zinc finger)"/>
    <property type="match status" value="1"/>
</dbReference>
<dbReference type="OrthoDB" id="1630758at2759"/>
<organism evidence="7 8">
    <name type="scientific">Lunasporangiospora selenospora</name>
    <dbReference type="NCBI Taxonomy" id="979761"/>
    <lineage>
        <taxon>Eukaryota</taxon>
        <taxon>Fungi</taxon>
        <taxon>Fungi incertae sedis</taxon>
        <taxon>Mucoromycota</taxon>
        <taxon>Mortierellomycotina</taxon>
        <taxon>Mortierellomycetes</taxon>
        <taxon>Mortierellales</taxon>
        <taxon>Mortierellaceae</taxon>
        <taxon>Lunasporangiospora</taxon>
    </lineage>
</organism>
<evidence type="ECO:0000256" key="5">
    <source>
        <dbReference type="SAM" id="MobiDB-lite"/>
    </source>
</evidence>
<feature type="non-terminal residue" evidence="7">
    <location>
        <position position="175"/>
    </location>
</feature>
<proteinExistence type="predicted"/>
<evidence type="ECO:0000259" key="6">
    <source>
        <dbReference type="PROSITE" id="PS50089"/>
    </source>
</evidence>
<dbReference type="Pfam" id="PF00097">
    <property type="entry name" value="zf-C3HC4"/>
    <property type="match status" value="1"/>
</dbReference>